<proteinExistence type="predicted"/>
<dbReference type="EMBL" id="JASBWV010000010">
    <property type="protein sequence ID" value="KAJ9124545.1"/>
    <property type="molecule type" value="Genomic_DNA"/>
</dbReference>
<accession>A0ACC2XME1</accession>
<name>A0ACC2XME1_9TREE</name>
<reference evidence="1" key="1">
    <citation type="submission" date="2023-04" db="EMBL/GenBank/DDBJ databases">
        <title>Draft Genome sequencing of Naganishia species isolated from polar environments using Oxford Nanopore Technology.</title>
        <authorList>
            <person name="Leo P."/>
            <person name="Venkateswaran K."/>
        </authorList>
    </citation>
    <scope>NUCLEOTIDE SEQUENCE</scope>
    <source>
        <strain evidence="1">DBVPG 5303</strain>
    </source>
</reference>
<protein>
    <submittedName>
        <fullName evidence="1">Uncharacterized protein</fullName>
    </submittedName>
</protein>
<evidence type="ECO:0000313" key="2">
    <source>
        <dbReference type="Proteomes" id="UP001234202"/>
    </source>
</evidence>
<keyword evidence="2" id="KW-1185">Reference proteome</keyword>
<gene>
    <name evidence="1" type="ORF">QFC24_003337</name>
</gene>
<dbReference type="Proteomes" id="UP001234202">
    <property type="component" value="Unassembled WGS sequence"/>
</dbReference>
<comment type="caution">
    <text evidence="1">The sequence shown here is derived from an EMBL/GenBank/DDBJ whole genome shotgun (WGS) entry which is preliminary data.</text>
</comment>
<evidence type="ECO:0000313" key="1">
    <source>
        <dbReference type="EMBL" id="KAJ9124545.1"/>
    </source>
</evidence>
<organism evidence="1 2">
    <name type="scientific">Naganishia onofrii</name>
    <dbReference type="NCBI Taxonomy" id="1851511"/>
    <lineage>
        <taxon>Eukaryota</taxon>
        <taxon>Fungi</taxon>
        <taxon>Dikarya</taxon>
        <taxon>Basidiomycota</taxon>
        <taxon>Agaricomycotina</taxon>
        <taxon>Tremellomycetes</taxon>
        <taxon>Filobasidiales</taxon>
        <taxon>Filobasidiaceae</taxon>
        <taxon>Naganishia</taxon>
    </lineage>
</organism>
<sequence>MVTPTAPPNANISTTAHTVKDDYAVKLSNRLALREKNQRYWEEDAYKPKGPLDASLKKHTTLINKLRSSLLLTTPSETLIKEIDGLTLTKYVAEIVGAIVEGVTTAKGAGKVDVDSVVEVISHLHARLTPDFFPALLPELLDVLASSQPTPTVSSAATPATDREKEEKERLAKCRVVLRVVAELALVGAWETTRAGKSGKGVVNEQVGQECVYERVKGLMSNDPTYSNIPLLVTFLKTYKRAYLGDSEAETNDAAVTVDKGELVPPALQAKFRELFNAYFGTASRALVKGQTKLLEQDKKNYEAYIKAGEIFEDRQNAYERMTKAVEKLQAGVQSLADLLNLTPPKLPTAASLAKSGLQIVNTASAFDKDGEDTAATGGGIWEDDEERKFYEDVLDLADDVPPTFLGTGAKLNGEPSAVEENAAVVLSPETKHTSVYSDAGDATAEENGKEALDGDVQGLGLQGVNKADDADDDVDPLQSGPAARLAAVFAALPEANNRVLIDKLAVDFTYLNSKAARKRCIKVRISQLFPFLGSVPKNRTDLLPHYARFAAILNKYMPDIGAGLIAILDEEFRYLQRKKLVKELEAVRLKNIRYYGELAKFKVAQPHTILHVLKVCLEDFTGPNVDNVANLLESCGRFLLRNEETSERAKAMVDLMRRKQNTQHFDARQKVMLENAYYQCNPPERAAITQVELSPMQSFIQHLVQDVLVKKTVDKVLKLVRKLHWEDPEVVDFVFKTFTEIWEVKFGNIPLVAMLVYDLQKYHPDFSLGVLDQILEDIRAGMEDNIFKHNQRRISTMKFFGELYMYRVVSTPVVFDTLWSLITFGHPEGLPLPGRSSMIDAADDYFRIRLVCTLLDTCGACFDRGSNKKKLDQFLIVFQAYVLCKAELPMDVEFMVSDTLEMLRPKMTPFKTFQEAAVAIDDMVAAQAIEGAAEEDEEEDDAESVGNDARGHGDDEDEEEDEDAAADDDEGASAARIDASDDEDEEVRLIGSISKRDEYDEEAEDEFNREFAKMLADTTEVRRDVRKAAPVFDQAVPLIRRAHQSDDHAEAKPSDGKHMQFSLLAKKGNKQTASFTCYQAHGRL</sequence>